<accession>A0A1M2VE43</accession>
<dbReference type="AlphaFoldDB" id="A0A1M2VE43"/>
<protein>
    <submittedName>
        <fullName evidence="2">Uncharacterized protein</fullName>
    </submittedName>
</protein>
<feature type="compositionally biased region" description="Low complexity" evidence="1">
    <location>
        <begin position="52"/>
        <end position="64"/>
    </location>
</feature>
<proteinExistence type="predicted"/>
<keyword evidence="3" id="KW-1185">Reference proteome</keyword>
<dbReference type="OMA" id="INFRCEM"/>
<comment type="caution">
    <text evidence="2">The sequence shown here is derived from an EMBL/GenBank/DDBJ whole genome shotgun (WGS) entry which is preliminary data.</text>
</comment>
<name>A0A1M2VE43_TRAPU</name>
<feature type="compositionally biased region" description="Basic residues" evidence="1">
    <location>
        <begin position="38"/>
        <end position="50"/>
    </location>
</feature>
<organism evidence="2 3">
    <name type="scientific">Trametes pubescens</name>
    <name type="common">White-rot fungus</name>
    <dbReference type="NCBI Taxonomy" id="154538"/>
    <lineage>
        <taxon>Eukaryota</taxon>
        <taxon>Fungi</taxon>
        <taxon>Dikarya</taxon>
        <taxon>Basidiomycota</taxon>
        <taxon>Agaricomycotina</taxon>
        <taxon>Agaricomycetes</taxon>
        <taxon>Polyporales</taxon>
        <taxon>Polyporaceae</taxon>
        <taxon>Trametes</taxon>
    </lineage>
</organism>
<feature type="region of interest" description="Disordered" evidence="1">
    <location>
        <begin position="25"/>
        <end position="64"/>
    </location>
</feature>
<evidence type="ECO:0000256" key="1">
    <source>
        <dbReference type="SAM" id="MobiDB-lite"/>
    </source>
</evidence>
<gene>
    <name evidence="2" type="ORF">TRAPUB_3333</name>
</gene>
<feature type="region of interest" description="Disordered" evidence="1">
    <location>
        <begin position="1"/>
        <end position="20"/>
    </location>
</feature>
<evidence type="ECO:0000313" key="2">
    <source>
        <dbReference type="EMBL" id="OJT05816.1"/>
    </source>
</evidence>
<dbReference type="Proteomes" id="UP000184267">
    <property type="component" value="Unassembled WGS sequence"/>
</dbReference>
<sequence>MSIEEQRSEGKRACLDGSDVYSKHLDMRPVVASGHQDQKRKKNRRDRRRQVAADSGAAADSLAKSLPQPSKSFIASPFYHVPDSWARALQDVSPVPRLEASAPYFFPPPFLLDTVSSQLPMPSECVCPTAARNDDKILRYLHNHLRIRRFCRMRLFDPSMSSVPLTVGEWRAALWGEFSEKGGEITGSSAADVRRAKRRREERNAICRLFGRVALLPSYREDRKASFLGKEFAAEDLIEASDVRRWVLWESHEINFRCEMMALDTYLVQRKDWQEIHR</sequence>
<evidence type="ECO:0000313" key="3">
    <source>
        <dbReference type="Proteomes" id="UP000184267"/>
    </source>
</evidence>
<feature type="compositionally biased region" description="Basic and acidic residues" evidence="1">
    <location>
        <begin position="1"/>
        <end position="14"/>
    </location>
</feature>
<dbReference type="OrthoDB" id="2756650at2759"/>
<reference evidence="2 3" key="1">
    <citation type="submission" date="2016-10" db="EMBL/GenBank/DDBJ databases">
        <title>Genome sequence of the basidiomycete white-rot fungus Trametes pubescens.</title>
        <authorList>
            <person name="Makela M.R."/>
            <person name="Granchi Z."/>
            <person name="Peng M."/>
            <person name="De Vries R.P."/>
            <person name="Grigoriev I."/>
            <person name="Riley R."/>
            <person name="Hilden K."/>
        </authorList>
    </citation>
    <scope>NUCLEOTIDE SEQUENCE [LARGE SCALE GENOMIC DNA]</scope>
    <source>
        <strain evidence="2 3">FBCC735</strain>
    </source>
</reference>
<dbReference type="EMBL" id="MNAD01001377">
    <property type="protein sequence ID" value="OJT05816.1"/>
    <property type="molecule type" value="Genomic_DNA"/>
</dbReference>